<feature type="region of interest" description="Disordered" evidence="1">
    <location>
        <begin position="64"/>
        <end position="130"/>
    </location>
</feature>
<dbReference type="Proteomes" id="UP000031056">
    <property type="component" value="Unassembled WGS sequence"/>
</dbReference>
<evidence type="ECO:0000256" key="1">
    <source>
        <dbReference type="SAM" id="MobiDB-lite"/>
    </source>
</evidence>
<dbReference type="OrthoDB" id="2196044at2759"/>
<gene>
    <name evidence="2" type="ORF">M896_091640</name>
</gene>
<dbReference type="AlphaFoldDB" id="A0A0B2UDX5"/>
<sequence length="130" mass="15655">MDKIDLDNVDDAIKREKLFLKAAKECLAKMEFKLVDKEHVGVLMRTQKEIDMCEKFGQLRAERMTKKHAERRIQKKSRKVDEDSDDLGPEEFIAPMISNKDNRKKNKKKLYKNNSERRRKMKSRQKRHRH</sequence>
<proteinExistence type="predicted"/>
<dbReference type="HOGENOM" id="CLU_1938137_0_0_1"/>
<dbReference type="VEuPathDB" id="MicrosporidiaDB:M896_091640"/>
<dbReference type="GeneID" id="26262377"/>
<comment type="caution">
    <text evidence="2">The sequence shown here is derived from an EMBL/GenBank/DDBJ whole genome shotgun (WGS) entry which is preliminary data.</text>
</comment>
<name>A0A0B2UDX5_9MICR</name>
<protein>
    <submittedName>
        <fullName evidence="2">Uncharacterized protein</fullName>
    </submittedName>
</protein>
<evidence type="ECO:0000313" key="2">
    <source>
        <dbReference type="EMBL" id="KHN69236.1"/>
    </source>
</evidence>
<evidence type="ECO:0000313" key="3">
    <source>
        <dbReference type="Proteomes" id="UP000031056"/>
    </source>
</evidence>
<feature type="compositionally biased region" description="Basic residues" evidence="1">
    <location>
        <begin position="102"/>
        <end position="130"/>
    </location>
</feature>
<keyword evidence="3" id="KW-1185">Reference proteome</keyword>
<dbReference type="RefSeq" id="XP_014563278.1">
    <property type="nucleotide sequence ID" value="XM_014707792.1"/>
</dbReference>
<organism evidence="2 3">
    <name type="scientific">Ordospora colligata OC4</name>
    <dbReference type="NCBI Taxonomy" id="1354746"/>
    <lineage>
        <taxon>Eukaryota</taxon>
        <taxon>Fungi</taxon>
        <taxon>Fungi incertae sedis</taxon>
        <taxon>Microsporidia</taxon>
        <taxon>Ordosporidae</taxon>
        <taxon>Ordospora</taxon>
    </lineage>
</organism>
<dbReference type="InParanoid" id="A0A0B2UDX5"/>
<accession>A0A0B2UDX5</accession>
<reference evidence="2 3" key="1">
    <citation type="journal article" date="2014" name="MBio">
        <title>The Ordospora colligata genome; evolution of extreme reduction in microsporidia and host-to-parasite horizontal gene transfer.</title>
        <authorList>
            <person name="Pombert J.-F."/>
            <person name="Haag K.L."/>
            <person name="Beidas S."/>
            <person name="Ebert D."/>
            <person name="Keeling P.J."/>
        </authorList>
    </citation>
    <scope>NUCLEOTIDE SEQUENCE [LARGE SCALE GENOMIC DNA]</scope>
    <source>
        <strain evidence="2 3">OC4</strain>
    </source>
</reference>
<feature type="compositionally biased region" description="Basic residues" evidence="1">
    <location>
        <begin position="65"/>
        <end position="78"/>
    </location>
</feature>
<dbReference type="EMBL" id="JOKQ01000009">
    <property type="protein sequence ID" value="KHN69236.1"/>
    <property type="molecule type" value="Genomic_DNA"/>
</dbReference>